<dbReference type="Gene3D" id="3.20.20.370">
    <property type="entry name" value="Glycoside hydrolase/deacetylase"/>
    <property type="match status" value="1"/>
</dbReference>
<dbReference type="InterPro" id="IPR036366">
    <property type="entry name" value="PGBDSf"/>
</dbReference>
<evidence type="ECO:0000256" key="2">
    <source>
        <dbReference type="SAM" id="SignalP"/>
    </source>
</evidence>
<dbReference type="STRING" id="679936.Sulac_1939"/>
<name>G8U1B1_SULAD</name>
<keyword evidence="2" id="KW-0732">Signal</keyword>
<feature type="compositionally biased region" description="Low complexity" evidence="1">
    <location>
        <begin position="216"/>
        <end position="226"/>
    </location>
</feature>
<reference evidence="4 5" key="2">
    <citation type="journal article" date="2012" name="Stand. Genomic Sci.">
        <title>Complete genome sequence of the moderately thermophilic mineral-sulfide-oxidizing firmicute Sulfobacillus acidophilus type strain (NAL(T)).</title>
        <authorList>
            <person name="Anderson I."/>
            <person name="Chertkov O."/>
            <person name="Chen A."/>
            <person name="Saunders E."/>
            <person name="Lapidus A."/>
            <person name="Nolan M."/>
            <person name="Lucas S."/>
            <person name="Hammon N."/>
            <person name="Deshpande S."/>
            <person name="Cheng J.F."/>
            <person name="Han C."/>
            <person name="Tapia R."/>
            <person name="Goodwin L.A."/>
            <person name="Pitluck S."/>
            <person name="Liolios K."/>
            <person name="Pagani I."/>
            <person name="Ivanova N."/>
            <person name="Mikhailova N."/>
            <person name="Pati A."/>
            <person name="Palaniappan K."/>
            <person name="Land M."/>
            <person name="Pan C."/>
            <person name="Rohde M."/>
            <person name="Pukall R."/>
            <person name="Goker M."/>
            <person name="Detter J.C."/>
            <person name="Woyke T."/>
            <person name="Bristow J."/>
            <person name="Eisen J.A."/>
            <person name="Markowitz V."/>
            <person name="Hugenholtz P."/>
            <person name="Kyrpides N.C."/>
            <person name="Klenk H.P."/>
            <person name="Mavromatis K."/>
        </authorList>
    </citation>
    <scope>NUCLEOTIDE SEQUENCE [LARGE SCALE GENOMIC DNA]</scope>
    <source>
        <strain evidence="5">ATCC 700253 / DSM 10332 / NAL</strain>
    </source>
</reference>
<dbReference type="EMBL" id="CP003179">
    <property type="protein sequence ID" value="AEW05431.1"/>
    <property type="molecule type" value="Genomic_DNA"/>
</dbReference>
<dbReference type="Pfam" id="PF01522">
    <property type="entry name" value="Polysacc_deac_1"/>
    <property type="match status" value="1"/>
</dbReference>
<dbReference type="InterPro" id="IPR011330">
    <property type="entry name" value="Glyco_hydro/deAcase_b/a-brl"/>
</dbReference>
<keyword evidence="5" id="KW-1185">Reference proteome</keyword>
<dbReference type="InterPro" id="IPR002509">
    <property type="entry name" value="NODB_dom"/>
</dbReference>
<evidence type="ECO:0000313" key="5">
    <source>
        <dbReference type="Proteomes" id="UP000005439"/>
    </source>
</evidence>
<protein>
    <submittedName>
        <fullName evidence="4">Polysaccharide deacetylase</fullName>
    </submittedName>
</protein>
<feature type="domain" description="NodB homology" evidence="3">
    <location>
        <begin position="270"/>
        <end position="359"/>
    </location>
</feature>
<evidence type="ECO:0000313" key="4">
    <source>
        <dbReference type="EMBL" id="AEW05431.1"/>
    </source>
</evidence>
<dbReference type="GO" id="GO:0016810">
    <property type="term" value="F:hydrolase activity, acting on carbon-nitrogen (but not peptide) bonds"/>
    <property type="evidence" value="ECO:0007669"/>
    <property type="project" value="InterPro"/>
</dbReference>
<organism evidence="4 5">
    <name type="scientific">Sulfobacillus acidophilus (strain ATCC 700253 / DSM 10332 / NAL)</name>
    <dbReference type="NCBI Taxonomy" id="679936"/>
    <lineage>
        <taxon>Bacteria</taxon>
        <taxon>Bacillati</taxon>
        <taxon>Bacillota</taxon>
        <taxon>Clostridia</taxon>
        <taxon>Eubacteriales</taxon>
        <taxon>Clostridiales Family XVII. Incertae Sedis</taxon>
        <taxon>Sulfobacillus</taxon>
    </lineage>
</organism>
<dbReference type="KEGG" id="sap:Sulac_1939"/>
<sequence length="421" mass="44722">MVSQIVLKTLLTLTALAQATPANASVTPASHGYAVAEVQALLGVLGYSAGAVTGRMNPQTLTALSLFVTTHPGTTSLTSRLSRAVTELGAEKTPTPAQTAALAADLAIWPQFAQKPVSKAWPAWAAAAGLSSSSAWTPGDWLTLAHLSAVRVTRLHQWPYRAEAGDSWSQLAFAAQLPESAFSAANQVHGSTLWVGQPIHWTVSLPKPSAPPAQPAPVSSVPTTSAPTPPPSLPSTSGVYSNLRPVACLVWWNPNTAGVDGLLNAERHFHMAVDVAVTGQWAVTHPELIHRLAQAGNELDIGGYSGANLDQLPGWGVTQELTWSDQVLRRLTGSPANYVIFPETPNATVTTRAAQLNLTAMAANQVWWAPSPSRAAAWLTGHPNEILLFAGPYDQWPSLLARLQARHFVFETVAQIWAQQS</sequence>
<dbReference type="Proteomes" id="UP000005439">
    <property type="component" value="Chromosome"/>
</dbReference>
<dbReference type="HOGENOM" id="CLU_651999_0_0_9"/>
<evidence type="ECO:0000256" key="1">
    <source>
        <dbReference type="SAM" id="MobiDB-lite"/>
    </source>
</evidence>
<dbReference type="PATRIC" id="fig|679936.5.peg.2004"/>
<feature type="region of interest" description="Disordered" evidence="1">
    <location>
        <begin position="206"/>
        <end position="236"/>
    </location>
</feature>
<evidence type="ECO:0000259" key="3">
    <source>
        <dbReference type="Pfam" id="PF01522"/>
    </source>
</evidence>
<gene>
    <name evidence="4" type="ordered locus">Sulac_1939</name>
</gene>
<feature type="chain" id="PRO_5003517060" evidence="2">
    <location>
        <begin position="25"/>
        <end position="421"/>
    </location>
</feature>
<reference evidence="5" key="1">
    <citation type="submission" date="2011-12" db="EMBL/GenBank/DDBJ databases">
        <title>The complete genome of chromosome of Sulfobacillus acidophilus DSM 10332.</title>
        <authorList>
            <person name="Lucas S."/>
            <person name="Han J."/>
            <person name="Lapidus A."/>
            <person name="Bruce D."/>
            <person name="Goodwin L."/>
            <person name="Pitluck S."/>
            <person name="Peters L."/>
            <person name="Kyrpides N."/>
            <person name="Mavromatis K."/>
            <person name="Ivanova N."/>
            <person name="Mikhailova N."/>
            <person name="Chertkov O."/>
            <person name="Saunders E."/>
            <person name="Detter J.C."/>
            <person name="Tapia R."/>
            <person name="Han C."/>
            <person name="Land M."/>
            <person name="Hauser L."/>
            <person name="Markowitz V."/>
            <person name="Cheng J.-F."/>
            <person name="Hugenholtz P."/>
            <person name="Woyke T."/>
            <person name="Wu D."/>
            <person name="Pukall R."/>
            <person name="Gehrich-Schroeter G."/>
            <person name="Schneider S."/>
            <person name="Klenk H.-P."/>
            <person name="Eisen J.A."/>
        </authorList>
    </citation>
    <scope>NUCLEOTIDE SEQUENCE [LARGE SCALE GENOMIC DNA]</scope>
    <source>
        <strain evidence="5">ATCC 700253 / DSM 10332 / NAL</strain>
    </source>
</reference>
<dbReference type="SUPFAM" id="SSF88713">
    <property type="entry name" value="Glycoside hydrolase/deacetylase"/>
    <property type="match status" value="1"/>
</dbReference>
<dbReference type="Gene3D" id="1.10.101.10">
    <property type="entry name" value="PGBD-like superfamily/PGBD"/>
    <property type="match status" value="1"/>
</dbReference>
<dbReference type="GO" id="GO:0005975">
    <property type="term" value="P:carbohydrate metabolic process"/>
    <property type="evidence" value="ECO:0007669"/>
    <property type="project" value="InterPro"/>
</dbReference>
<dbReference type="AlphaFoldDB" id="G8U1B1"/>
<feature type="signal peptide" evidence="2">
    <location>
        <begin position="1"/>
        <end position="24"/>
    </location>
</feature>
<accession>G8U1B1</accession>
<proteinExistence type="predicted"/>